<gene>
    <name evidence="5" type="ORF">BE15_36260</name>
</gene>
<evidence type="ECO:0000256" key="3">
    <source>
        <dbReference type="ARBA" id="ARBA00023163"/>
    </source>
</evidence>
<dbReference type="PANTHER" id="PTHR42756:SF1">
    <property type="entry name" value="TRANSCRIPTIONAL REPRESSOR OF EMRAB OPERON"/>
    <property type="match status" value="1"/>
</dbReference>
<accession>A0A150QCY3</accession>
<dbReference type="PANTHER" id="PTHR42756">
    <property type="entry name" value="TRANSCRIPTIONAL REGULATOR, MARR"/>
    <property type="match status" value="1"/>
</dbReference>
<dbReference type="InterPro" id="IPR036388">
    <property type="entry name" value="WH-like_DNA-bd_sf"/>
</dbReference>
<reference evidence="5 6" key="1">
    <citation type="submission" date="2014-02" db="EMBL/GenBank/DDBJ databases">
        <title>The small core and large imbalanced accessory genome model reveals a collaborative survival strategy of Sorangium cellulosum strains in nature.</title>
        <authorList>
            <person name="Han K."/>
            <person name="Peng R."/>
            <person name="Blom J."/>
            <person name="Li Y.-Z."/>
        </authorList>
    </citation>
    <scope>NUCLEOTIDE SEQUENCE [LARGE SCALE GENOMIC DNA]</scope>
    <source>
        <strain evidence="5 6">So0008-312</strain>
    </source>
</reference>
<proteinExistence type="predicted"/>
<keyword evidence="2" id="KW-0238">DNA-binding</keyword>
<protein>
    <submittedName>
        <fullName evidence="5">MarR family transcriptional regulator</fullName>
    </submittedName>
</protein>
<evidence type="ECO:0000259" key="4">
    <source>
        <dbReference type="PROSITE" id="PS50995"/>
    </source>
</evidence>
<keyword evidence="1" id="KW-0805">Transcription regulation</keyword>
<evidence type="ECO:0000313" key="6">
    <source>
        <dbReference type="Proteomes" id="UP000075260"/>
    </source>
</evidence>
<feature type="domain" description="HTH marR-type" evidence="4">
    <location>
        <begin position="14"/>
        <end position="148"/>
    </location>
</feature>
<dbReference type="PROSITE" id="PS01117">
    <property type="entry name" value="HTH_MARR_1"/>
    <property type="match status" value="1"/>
</dbReference>
<evidence type="ECO:0000313" key="5">
    <source>
        <dbReference type="EMBL" id="KYF65821.1"/>
    </source>
</evidence>
<dbReference type="Pfam" id="PF01047">
    <property type="entry name" value="MarR"/>
    <property type="match status" value="1"/>
</dbReference>
<dbReference type="EMBL" id="JEMA01000800">
    <property type="protein sequence ID" value="KYF65821.1"/>
    <property type="molecule type" value="Genomic_DNA"/>
</dbReference>
<comment type="caution">
    <text evidence="5">The sequence shown here is derived from an EMBL/GenBank/DDBJ whole genome shotgun (WGS) entry which is preliminary data.</text>
</comment>
<evidence type="ECO:0000256" key="1">
    <source>
        <dbReference type="ARBA" id="ARBA00023015"/>
    </source>
</evidence>
<organism evidence="5 6">
    <name type="scientific">Sorangium cellulosum</name>
    <name type="common">Polyangium cellulosum</name>
    <dbReference type="NCBI Taxonomy" id="56"/>
    <lineage>
        <taxon>Bacteria</taxon>
        <taxon>Pseudomonadati</taxon>
        <taxon>Myxococcota</taxon>
        <taxon>Polyangia</taxon>
        <taxon>Polyangiales</taxon>
        <taxon>Polyangiaceae</taxon>
        <taxon>Sorangium</taxon>
    </lineage>
</organism>
<dbReference type="InterPro" id="IPR036390">
    <property type="entry name" value="WH_DNA-bd_sf"/>
</dbReference>
<dbReference type="RefSeq" id="WP_061610883.1">
    <property type="nucleotide sequence ID" value="NZ_JEMA01000800.1"/>
</dbReference>
<dbReference type="OrthoDB" id="8906692at2"/>
<dbReference type="InterPro" id="IPR000835">
    <property type="entry name" value="HTH_MarR-typ"/>
</dbReference>
<dbReference type="SUPFAM" id="SSF46785">
    <property type="entry name" value="Winged helix' DNA-binding domain"/>
    <property type="match status" value="1"/>
</dbReference>
<dbReference type="Gene3D" id="1.10.10.10">
    <property type="entry name" value="Winged helix-like DNA-binding domain superfamily/Winged helix DNA-binding domain"/>
    <property type="match status" value="1"/>
</dbReference>
<dbReference type="GO" id="GO:0003677">
    <property type="term" value="F:DNA binding"/>
    <property type="evidence" value="ECO:0007669"/>
    <property type="project" value="UniProtKB-KW"/>
</dbReference>
<sequence>MRDQFTADGGIILDNALGYWVSRVYLASRAAMYRRFRAHGVEITPEQWMVLVRLWEQEGVTQTHLADRTFRDVPTMSRILALMERDGLVARRQDPTDRRARLVYLTAHGRKLRKALSSEAMALVDALRAGIPEDDLLTTRRTLQRLLANLEPEG</sequence>
<dbReference type="AlphaFoldDB" id="A0A150QCY3"/>
<evidence type="ECO:0000256" key="2">
    <source>
        <dbReference type="ARBA" id="ARBA00023125"/>
    </source>
</evidence>
<dbReference type="InterPro" id="IPR023187">
    <property type="entry name" value="Tscrpt_reg_MarR-type_CS"/>
</dbReference>
<name>A0A150QCY3_SORCE</name>
<dbReference type="PROSITE" id="PS50995">
    <property type="entry name" value="HTH_MARR_2"/>
    <property type="match status" value="1"/>
</dbReference>
<keyword evidence="3" id="KW-0804">Transcription</keyword>
<dbReference type="GO" id="GO:0003700">
    <property type="term" value="F:DNA-binding transcription factor activity"/>
    <property type="evidence" value="ECO:0007669"/>
    <property type="project" value="InterPro"/>
</dbReference>
<dbReference type="Proteomes" id="UP000075260">
    <property type="component" value="Unassembled WGS sequence"/>
</dbReference>
<dbReference type="SMART" id="SM00347">
    <property type="entry name" value="HTH_MARR"/>
    <property type="match status" value="1"/>
</dbReference>